<dbReference type="FunCoup" id="A0A482X3A7">
    <property type="interactions" value="366"/>
</dbReference>
<evidence type="ECO:0000256" key="2">
    <source>
        <dbReference type="SAM" id="MobiDB-lite"/>
    </source>
</evidence>
<keyword evidence="4" id="KW-1185">Reference proteome</keyword>
<feature type="compositionally biased region" description="Basic and acidic residues" evidence="2">
    <location>
        <begin position="143"/>
        <end position="160"/>
    </location>
</feature>
<feature type="compositionally biased region" description="Basic and acidic residues" evidence="2">
    <location>
        <begin position="111"/>
        <end position="121"/>
    </location>
</feature>
<evidence type="ECO:0000313" key="4">
    <source>
        <dbReference type="Proteomes" id="UP000291343"/>
    </source>
</evidence>
<dbReference type="SMR" id="A0A482X3A7"/>
<feature type="region of interest" description="Disordered" evidence="2">
    <location>
        <begin position="40"/>
        <end position="69"/>
    </location>
</feature>
<evidence type="ECO:0000313" key="3">
    <source>
        <dbReference type="EMBL" id="RZF39741.1"/>
    </source>
</evidence>
<sequence length="183" mass="21136">MVVKVYISGISGNKEVKKRQQRVLMILDSKNIEYTTLDITEPGKESDKEYMQQNSKARDSKHPLPPQIFNDDEYCGDYDEFDLANENDELEKFLRVPIQNGHLNGDQQVPESHEELRRIDEQLPEESTLDKFGVAVEEDYKMEEDPKPVEEGDEGQHEESGGEEEKEELDEKANDSEELEGEE</sequence>
<dbReference type="InParanoid" id="A0A482X3A7"/>
<accession>A0A482X3A7</accession>
<feature type="region of interest" description="Disordered" evidence="2">
    <location>
        <begin position="99"/>
        <end position="183"/>
    </location>
</feature>
<name>A0A482X3A7_LAOST</name>
<dbReference type="Gene3D" id="3.40.30.10">
    <property type="entry name" value="Glutaredoxin"/>
    <property type="match status" value="1"/>
</dbReference>
<feature type="compositionally biased region" description="Basic and acidic residues" evidence="2">
    <location>
        <begin position="41"/>
        <end position="62"/>
    </location>
</feature>
<dbReference type="STRING" id="195883.A0A482X3A7"/>
<dbReference type="PANTHER" id="PTHR12232:SF15">
    <property type="entry name" value="SH3 DOMAIN-BINDING GLUTAMIC ACID-RICH PROTEIN HOMOLOG"/>
    <property type="match status" value="1"/>
</dbReference>
<protein>
    <submittedName>
        <fullName evidence="3">Uncharacterized protein</fullName>
    </submittedName>
</protein>
<feature type="compositionally biased region" description="Polar residues" evidence="2">
    <location>
        <begin position="101"/>
        <end position="110"/>
    </location>
</feature>
<gene>
    <name evidence="3" type="ORF">LSTR_LSTR003402</name>
</gene>
<dbReference type="Proteomes" id="UP000291343">
    <property type="component" value="Unassembled WGS sequence"/>
</dbReference>
<dbReference type="PROSITE" id="PS51354">
    <property type="entry name" value="GLUTAREDOXIN_2"/>
    <property type="match status" value="1"/>
</dbReference>
<dbReference type="InterPro" id="IPR036249">
    <property type="entry name" value="Thioredoxin-like_sf"/>
</dbReference>
<dbReference type="EMBL" id="QKKF02019605">
    <property type="protein sequence ID" value="RZF39741.1"/>
    <property type="molecule type" value="Genomic_DNA"/>
</dbReference>
<proteinExistence type="inferred from homology"/>
<dbReference type="OrthoDB" id="9932926at2759"/>
<reference evidence="3 4" key="1">
    <citation type="journal article" date="2017" name="Gigascience">
        <title>Genome sequence of the small brown planthopper, Laodelphax striatellus.</title>
        <authorList>
            <person name="Zhu J."/>
            <person name="Jiang F."/>
            <person name="Wang X."/>
            <person name="Yang P."/>
            <person name="Bao Y."/>
            <person name="Zhao W."/>
            <person name="Wang W."/>
            <person name="Lu H."/>
            <person name="Wang Q."/>
            <person name="Cui N."/>
            <person name="Li J."/>
            <person name="Chen X."/>
            <person name="Luo L."/>
            <person name="Yu J."/>
            <person name="Kang L."/>
            <person name="Cui F."/>
        </authorList>
    </citation>
    <scope>NUCLEOTIDE SEQUENCE [LARGE SCALE GENOMIC DNA]</scope>
    <source>
        <strain evidence="3">Lst14</strain>
    </source>
</reference>
<dbReference type="CDD" id="cd03030">
    <property type="entry name" value="GRX_SH3BGR"/>
    <property type="match status" value="1"/>
</dbReference>
<dbReference type="SUPFAM" id="SSF52833">
    <property type="entry name" value="Thioredoxin-like"/>
    <property type="match status" value="1"/>
</dbReference>
<dbReference type="InterPro" id="IPR051033">
    <property type="entry name" value="SH3BGR"/>
</dbReference>
<dbReference type="InterPro" id="IPR006993">
    <property type="entry name" value="Glut_rich_SH3-bd"/>
</dbReference>
<evidence type="ECO:0000256" key="1">
    <source>
        <dbReference type="ARBA" id="ARBA00007764"/>
    </source>
</evidence>
<dbReference type="PANTHER" id="PTHR12232">
    <property type="entry name" value="SH3 DOMAIN-BINDING GLUTAMIC ACID-RICH-LIKE PROTEIN"/>
    <property type="match status" value="1"/>
</dbReference>
<comment type="caution">
    <text evidence="3">The sequence shown here is derived from an EMBL/GenBank/DDBJ whole genome shotgun (WGS) entry which is preliminary data.</text>
</comment>
<dbReference type="GO" id="GO:0005737">
    <property type="term" value="C:cytoplasm"/>
    <property type="evidence" value="ECO:0007669"/>
    <property type="project" value="TreeGrafter"/>
</dbReference>
<dbReference type="AlphaFoldDB" id="A0A482X3A7"/>
<organism evidence="3 4">
    <name type="scientific">Laodelphax striatellus</name>
    <name type="common">Small brown planthopper</name>
    <name type="synonym">Delphax striatella</name>
    <dbReference type="NCBI Taxonomy" id="195883"/>
    <lineage>
        <taxon>Eukaryota</taxon>
        <taxon>Metazoa</taxon>
        <taxon>Ecdysozoa</taxon>
        <taxon>Arthropoda</taxon>
        <taxon>Hexapoda</taxon>
        <taxon>Insecta</taxon>
        <taxon>Pterygota</taxon>
        <taxon>Neoptera</taxon>
        <taxon>Paraneoptera</taxon>
        <taxon>Hemiptera</taxon>
        <taxon>Auchenorrhyncha</taxon>
        <taxon>Fulgoroidea</taxon>
        <taxon>Delphacidae</taxon>
        <taxon>Criomorphinae</taxon>
        <taxon>Laodelphax</taxon>
    </lineage>
</organism>
<comment type="similarity">
    <text evidence="1">Belongs to the SH3BGR family.</text>
</comment>
<dbReference type="Pfam" id="PF04908">
    <property type="entry name" value="SH3BGR"/>
    <property type="match status" value="1"/>
</dbReference>